<feature type="domain" description="Calx-beta" evidence="6">
    <location>
        <begin position="47"/>
        <end position="140"/>
    </location>
</feature>
<feature type="compositionally biased region" description="Gly residues" evidence="5">
    <location>
        <begin position="31"/>
        <end position="46"/>
    </location>
</feature>
<evidence type="ECO:0000256" key="5">
    <source>
        <dbReference type="SAM" id="MobiDB-lite"/>
    </source>
</evidence>
<evidence type="ECO:0000259" key="6">
    <source>
        <dbReference type="SMART" id="SM00237"/>
    </source>
</evidence>
<dbReference type="RefSeq" id="WP_128352794.1">
    <property type="nucleotide sequence ID" value="NZ_RSFE01000007.1"/>
</dbReference>
<evidence type="ECO:0000256" key="2">
    <source>
        <dbReference type="ARBA" id="ARBA00022737"/>
    </source>
</evidence>
<accession>A0A443YYH8</accession>
<protein>
    <submittedName>
        <fullName evidence="7">DUF1566 domain-containing protein</fullName>
    </submittedName>
</protein>
<evidence type="ECO:0000256" key="3">
    <source>
        <dbReference type="ARBA" id="ARBA00022837"/>
    </source>
</evidence>
<dbReference type="Pfam" id="PF07603">
    <property type="entry name" value="Lcl_C"/>
    <property type="match status" value="1"/>
</dbReference>
<dbReference type="GO" id="GO:0030001">
    <property type="term" value="P:metal ion transport"/>
    <property type="evidence" value="ECO:0007669"/>
    <property type="project" value="TreeGrafter"/>
</dbReference>
<keyword evidence="4" id="KW-0406">Ion transport</keyword>
<evidence type="ECO:0000256" key="1">
    <source>
        <dbReference type="ARBA" id="ARBA00022729"/>
    </source>
</evidence>
<dbReference type="GO" id="GO:0007154">
    <property type="term" value="P:cell communication"/>
    <property type="evidence" value="ECO:0007669"/>
    <property type="project" value="InterPro"/>
</dbReference>
<evidence type="ECO:0000313" key="8">
    <source>
        <dbReference type="Proteomes" id="UP000288789"/>
    </source>
</evidence>
<evidence type="ECO:0000256" key="4">
    <source>
        <dbReference type="ARBA" id="ARBA00023065"/>
    </source>
</evidence>
<dbReference type="PANTHER" id="PTHR11878:SF65">
    <property type="entry name" value="NA_CA-EXCHANGE PROTEIN, ISOFORM G"/>
    <property type="match status" value="1"/>
</dbReference>
<keyword evidence="4" id="KW-0813">Transport</keyword>
<dbReference type="SMART" id="SM00237">
    <property type="entry name" value="Calx_beta"/>
    <property type="match status" value="2"/>
</dbReference>
<dbReference type="Gene3D" id="2.60.40.2030">
    <property type="match status" value="2"/>
</dbReference>
<sequence>MARINRLFIPSVLALALLGCGDGEVFQSGQPPGGDPNGGDGDGGGSTTTPVATSQSVSVTELTPNDAVQAEIIVTLSEVPESTVSLSYATENGTALAAEHYRSTSGSLEFSSGQTSKSFSIPIISNNYYGSDKSFTVNFSGADGVELGASSIEVTIVNDDPIPSVQFSQAQFKTSEQAGEVEVLARLSRASETPVSFNIGLAGTATRDSDYTFADQAFSIPAFATQIEIPLTMLADDLKEGGETIILSLNNADGAAINAARSTLTVMISGDAVLADTGYVTYYNAGNYNAATPAAGYDYQDADYGRDTGAEGSFDDDGQGNLNFTKLDFNGNALPRNAVEFECVRDNLSGTVFAVWGSPDYIRTWNDPANLYRWYNSDSANNATNPGTASPYELELNVDETYWNAPTCAFPNIEGGPIDYSAGCTSENYLTYLNVMGYCGFSDWRLPTVNEVQSSSMFGQILSYDANYFPDVAQFNSTKIMTSSPAADNAGAAWCWDIENSRRMLCNKNDYISIRAARNPAVSD</sequence>
<dbReference type="InterPro" id="IPR038081">
    <property type="entry name" value="CalX-like_sf"/>
</dbReference>
<dbReference type="PANTHER" id="PTHR11878">
    <property type="entry name" value="SODIUM/CALCIUM EXCHANGER"/>
    <property type="match status" value="1"/>
</dbReference>
<proteinExistence type="predicted"/>
<dbReference type="InterPro" id="IPR003644">
    <property type="entry name" value="Calx_beta"/>
</dbReference>
<keyword evidence="3" id="KW-0106">Calcium</keyword>
<feature type="compositionally biased region" description="Polar residues" evidence="5">
    <location>
        <begin position="47"/>
        <end position="59"/>
    </location>
</feature>
<keyword evidence="2" id="KW-0677">Repeat</keyword>
<feature type="region of interest" description="Disordered" evidence="5">
    <location>
        <begin position="26"/>
        <end position="59"/>
    </location>
</feature>
<organism evidence="7 8">
    <name type="scientific">Pseudidiomarina gelatinasegens</name>
    <dbReference type="NCBI Taxonomy" id="2487740"/>
    <lineage>
        <taxon>Bacteria</taxon>
        <taxon>Pseudomonadati</taxon>
        <taxon>Pseudomonadota</taxon>
        <taxon>Gammaproteobacteria</taxon>
        <taxon>Alteromonadales</taxon>
        <taxon>Idiomarinaceae</taxon>
        <taxon>Pseudidiomarina</taxon>
    </lineage>
</organism>
<dbReference type="GO" id="GO:0016020">
    <property type="term" value="C:membrane"/>
    <property type="evidence" value="ECO:0007669"/>
    <property type="project" value="InterPro"/>
</dbReference>
<dbReference type="InterPro" id="IPR011460">
    <property type="entry name" value="Lcl_C"/>
</dbReference>
<keyword evidence="1" id="KW-0732">Signal</keyword>
<reference evidence="7 8" key="1">
    <citation type="submission" date="2018-12" db="EMBL/GenBank/DDBJ databases">
        <authorList>
            <person name="Li A."/>
            <person name="Zhang M."/>
            <person name="Zhu H."/>
        </authorList>
    </citation>
    <scope>NUCLEOTIDE SEQUENCE [LARGE SCALE GENOMIC DNA]</scope>
    <source>
        <strain evidence="7 8">R04H25</strain>
    </source>
</reference>
<comment type="caution">
    <text evidence="7">The sequence shown here is derived from an EMBL/GenBank/DDBJ whole genome shotgun (WGS) entry which is preliminary data.</text>
</comment>
<name>A0A443YYH8_9GAMM</name>
<evidence type="ECO:0000313" key="7">
    <source>
        <dbReference type="EMBL" id="RWU09176.1"/>
    </source>
</evidence>
<dbReference type="AlphaFoldDB" id="A0A443YYH8"/>
<keyword evidence="8" id="KW-1185">Reference proteome</keyword>
<feature type="domain" description="Calx-beta" evidence="6">
    <location>
        <begin position="152"/>
        <end position="250"/>
    </location>
</feature>
<dbReference type="Proteomes" id="UP000288789">
    <property type="component" value="Unassembled WGS sequence"/>
</dbReference>
<dbReference type="InterPro" id="IPR051171">
    <property type="entry name" value="CaCA"/>
</dbReference>
<dbReference type="EMBL" id="RSFE01000007">
    <property type="protein sequence ID" value="RWU09176.1"/>
    <property type="molecule type" value="Genomic_DNA"/>
</dbReference>
<dbReference type="Pfam" id="PF03160">
    <property type="entry name" value="Calx-beta"/>
    <property type="match status" value="2"/>
</dbReference>
<dbReference type="SUPFAM" id="SSF141072">
    <property type="entry name" value="CalX-like"/>
    <property type="match status" value="2"/>
</dbReference>
<gene>
    <name evidence="7" type="ORF">EGC76_09670</name>
</gene>
<dbReference type="PROSITE" id="PS51257">
    <property type="entry name" value="PROKAR_LIPOPROTEIN"/>
    <property type="match status" value="1"/>
</dbReference>
<dbReference type="OrthoDB" id="9815730at2"/>